<feature type="compositionally biased region" description="Low complexity" evidence="1">
    <location>
        <begin position="460"/>
        <end position="481"/>
    </location>
</feature>
<feature type="compositionally biased region" description="Low complexity" evidence="1">
    <location>
        <begin position="353"/>
        <end position="363"/>
    </location>
</feature>
<feature type="region of interest" description="Disordered" evidence="1">
    <location>
        <begin position="272"/>
        <end position="302"/>
    </location>
</feature>
<keyword evidence="4" id="KW-1185">Reference proteome</keyword>
<dbReference type="EMBL" id="MCGE01000007">
    <property type="protein sequence ID" value="ORZ19403.1"/>
    <property type="molecule type" value="Genomic_DNA"/>
</dbReference>
<dbReference type="STRING" id="90262.A0A1X2IN09"/>
<gene>
    <name evidence="3" type="ORF">BCR42DRAFT_489351</name>
</gene>
<feature type="region of interest" description="Disordered" evidence="1">
    <location>
        <begin position="394"/>
        <end position="482"/>
    </location>
</feature>
<evidence type="ECO:0000313" key="4">
    <source>
        <dbReference type="Proteomes" id="UP000193560"/>
    </source>
</evidence>
<evidence type="ECO:0000259" key="2">
    <source>
        <dbReference type="Pfam" id="PF03101"/>
    </source>
</evidence>
<dbReference type="OrthoDB" id="5573160at2759"/>
<feature type="compositionally biased region" description="Low complexity" evidence="1">
    <location>
        <begin position="592"/>
        <end position="603"/>
    </location>
</feature>
<protein>
    <recommendedName>
        <fullName evidence="2">FAR1 domain-containing protein</fullName>
    </recommendedName>
</protein>
<evidence type="ECO:0000256" key="1">
    <source>
        <dbReference type="SAM" id="MobiDB-lite"/>
    </source>
</evidence>
<feature type="compositionally biased region" description="Basic and acidic residues" evidence="1">
    <location>
        <begin position="398"/>
        <end position="407"/>
    </location>
</feature>
<feature type="compositionally biased region" description="Polar residues" evidence="1">
    <location>
        <begin position="610"/>
        <end position="623"/>
    </location>
</feature>
<sequence length="623" mass="71463">MTEQNVLENNDRSANISLDSFYADVLSKKFNTSVEAIDYCRKLCAQFGFTIKQEQSTYRNIYVYCSREGFPDSLRNPKSNPKRRRPSKRCDCKWRITLNEQNGNLWEFRKSLNPDASKHNHELMRPEEIDNGWPKEMLDLISDLTRQRMATPEIRSRVQLLYAHVPWNERRFYNRLSEERQKLRVLDAQARVQQLQGIWSNLVTASAASQELTDMAVTELNRMVDQLCGITQTDPTTLPPARLIQQQQQQQQHVDHEVEPDMEEDLALFSSQDAAGDSSQDELSKPTSTRKRGTSPTLANTPKGYTAVVIPQQIYYVKLHPQRVLQDVQQLNRRRSRSFAFPDPLNANVADASSTTSTSSSLSNQQKRQKTPMLMEIAQQQQQQPPIISSPFATRQTETQHHRDSRYPHQFSNMPVNEQPPSSSNFIPPPSSHRDSNYYASTLYPMYPQPTQRYMTGHPQHYQQQQHQQQHQQQQQQRQQQDYLPRVDHDPMYATTGFTMTSNQQQQHQPINTSTTPSPSSHQHHHANAALRTTPTSFDPITTPTPNQGSASQSLHALPPPPPPLQPDYMIDHHVQPAAAAAVPPEPPMHPPGFSSFQSSSQQHRIYYDPNNQQHHPNTGSHQ</sequence>
<dbReference type="Pfam" id="PF03101">
    <property type="entry name" value="FAR1"/>
    <property type="match status" value="1"/>
</dbReference>
<feature type="region of interest" description="Disordered" evidence="1">
    <location>
        <begin position="339"/>
        <end position="372"/>
    </location>
</feature>
<proteinExistence type="predicted"/>
<dbReference type="Proteomes" id="UP000193560">
    <property type="component" value="Unassembled WGS sequence"/>
</dbReference>
<comment type="caution">
    <text evidence="3">The sequence shown here is derived from an EMBL/GenBank/DDBJ whole genome shotgun (WGS) entry which is preliminary data.</text>
</comment>
<dbReference type="PANTHER" id="PTHR47718">
    <property type="entry name" value="OS01G0519700 PROTEIN"/>
    <property type="match status" value="1"/>
</dbReference>
<organism evidence="3 4">
    <name type="scientific">Absidia repens</name>
    <dbReference type="NCBI Taxonomy" id="90262"/>
    <lineage>
        <taxon>Eukaryota</taxon>
        <taxon>Fungi</taxon>
        <taxon>Fungi incertae sedis</taxon>
        <taxon>Mucoromycota</taxon>
        <taxon>Mucoromycotina</taxon>
        <taxon>Mucoromycetes</taxon>
        <taxon>Mucorales</taxon>
        <taxon>Cunninghamellaceae</taxon>
        <taxon>Absidia</taxon>
    </lineage>
</organism>
<feature type="compositionally biased region" description="Polar residues" evidence="1">
    <location>
        <begin position="531"/>
        <end position="549"/>
    </location>
</feature>
<evidence type="ECO:0000313" key="3">
    <source>
        <dbReference type="EMBL" id="ORZ19403.1"/>
    </source>
</evidence>
<dbReference type="InterPro" id="IPR004330">
    <property type="entry name" value="FAR1_DNA_bnd_dom"/>
</dbReference>
<dbReference type="AlphaFoldDB" id="A0A1X2IN09"/>
<feature type="region of interest" description="Disordered" evidence="1">
    <location>
        <begin position="501"/>
        <end position="623"/>
    </location>
</feature>
<accession>A0A1X2IN09</accession>
<name>A0A1X2IN09_9FUNG</name>
<feature type="domain" description="FAR1" evidence="2">
    <location>
        <begin position="49"/>
        <end position="124"/>
    </location>
</feature>
<feature type="compositionally biased region" description="Polar residues" evidence="1">
    <location>
        <begin position="501"/>
        <end position="512"/>
    </location>
</feature>
<reference evidence="3 4" key="1">
    <citation type="submission" date="2016-07" db="EMBL/GenBank/DDBJ databases">
        <title>Pervasive Adenine N6-methylation of Active Genes in Fungi.</title>
        <authorList>
            <consortium name="DOE Joint Genome Institute"/>
            <person name="Mondo S.J."/>
            <person name="Dannebaum R.O."/>
            <person name="Kuo R.C."/>
            <person name="Labutti K."/>
            <person name="Haridas S."/>
            <person name="Kuo A."/>
            <person name="Salamov A."/>
            <person name="Ahrendt S.R."/>
            <person name="Lipzen A."/>
            <person name="Sullivan W."/>
            <person name="Andreopoulos W.B."/>
            <person name="Clum A."/>
            <person name="Lindquist E."/>
            <person name="Daum C."/>
            <person name="Ramamoorthy G.K."/>
            <person name="Gryganskyi A."/>
            <person name="Culley D."/>
            <person name="Magnuson J.K."/>
            <person name="James T.Y."/>
            <person name="O'Malley M.A."/>
            <person name="Stajich J.E."/>
            <person name="Spatafora J.W."/>
            <person name="Visel A."/>
            <person name="Grigoriev I.V."/>
        </authorList>
    </citation>
    <scope>NUCLEOTIDE SEQUENCE [LARGE SCALE GENOMIC DNA]</scope>
    <source>
        <strain evidence="3 4">NRRL 1336</strain>
    </source>
</reference>